<evidence type="ECO:0000259" key="22">
    <source>
        <dbReference type="PROSITE" id="PS50089"/>
    </source>
</evidence>
<evidence type="ECO:0000256" key="1">
    <source>
        <dbReference type="ARBA" id="ARBA00004123"/>
    </source>
</evidence>
<dbReference type="eggNOG" id="KOG1080">
    <property type="taxonomic scope" value="Eukaryota"/>
</dbReference>
<evidence type="ECO:0000259" key="21">
    <source>
        <dbReference type="PROSITE" id="PS50016"/>
    </source>
</evidence>
<dbReference type="InterPro" id="IPR036427">
    <property type="entry name" value="Bromodomain-like_sf"/>
</dbReference>
<keyword evidence="5" id="KW-0808">Transferase</keyword>
<feature type="region of interest" description="Disordered" evidence="19">
    <location>
        <begin position="247"/>
        <end position="305"/>
    </location>
</feature>
<dbReference type="InterPro" id="IPR011011">
    <property type="entry name" value="Znf_FYVE_PHD"/>
</dbReference>
<protein>
    <recommendedName>
        <fullName evidence="27">Histone-lysine N-methyltransferase</fullName>
    </recommendedName>
</protein>
<dbReference type="InterPro" id="IPR003616">
    <property type="entry name" value="Post-SET_dom"/>
</dbReference>
<keyword evidence="12" id="KW-0805">Transcription regulation</keyword>
<dbReference type="GO" id="GO:0044666">
    <property type="term" value="C:MLL3/4 complex"/>
    <property type="evidence" value="ECO:0007669"/>
    <property type="project" value="TreeGrafter"/>
</dbReference>
<feature type="region of interest" description="Disordered" evidence="19">
    <location>
        <begin position="88"/>
        <end position="115"/>
    </location>
</feature>
<dbReference type="SMART" id="SM00541">
    <property type="entry name" value="FYRN"/>
    <property type="match status" value="1"/>
</dbReference>
<evidence type="ECO:0000259" key="25">
    <source>
        <dbReference type="PROSITE" id="PS51805"/>
    </source>
</evidence>
<dbReference type="InterPro" id="IPR001214">
    <property type="entry name" value="SET_dom"/>
</dbReference>
<dbReference type="PROSITE" id="PS50089">
    <property type="entry name" value="ZF_RING_2"/>
    <property type="match status" value="1"/>
</dbReference>
<feature type="compositionally biased region" description="Polar residues" evidence="19">
    <location>
        <begin position="1521"/>
        <end position="1537"/>
    </location>
</feature>
<keyword evidence="14" id="KW-0238">DNA-binding</keyword>
<dbReference type="EMBL" id="KI913966">
    <property type="protein sequence ID" value="ETV99908.1"/>
    <property type="molecule type" value="Genomic_DNA"/>
</dbReference>
<dbReference type="Pfam" id="PF05964">
    <property type="entry name" value="FYRN"/>
    <property type="match status" value="1"/>
</dbReference>
<dbReference type="eggNOG" id="KOG0955">
    <property type="taxonomic scope" value="Eukaryota"/>
</dbReference>
<proteinExistence type="predicted"/>
<name>A0A024U111_9STRA</name>
<dbReference type="GO" id="GO:0008270">
    <property type="term" value="F:zinc ion binding"/>
    <property type="evidence" value="ECO:0007669"/>
    <property type="project" value="UniProtKB-KW"/>
</dbReference>
<keyword evidence="7" id="KW-0479">Metal-binding</keyword>
<dbReference type="PROSITE" id="PS51805">
    <property type="entry name" value="EPHD"/>
    <property type="match status" value="1"/>
</dbReference>
<dbReference type="CDD" id="cd10518">
    <property type="entry name" value="SET_SETD1-like"/>
    <property type="match status" value="1"/>
</dbReference>
<dbReference type="Pfam" id="PF00628">
    <property type="entry name" value="PHD"/>
    <property type="match status" value="3"/>
</dbReference>
<dbReference type="InterPro" id="IPR001965">
    <property type="entry name" value="Znf_PHD"/>
</dbReference>
<dbReference type="PROSITE" id="PS50280">
    <property type="entry name" value="SET"/>
    <property type="match status" value="1"/>
</dbReference>
<evidence type="ECO:0000259" key="20">
    <source>
        <dbReference type="PROSITE" id="PS50014"/>
    </source>
</evidence>
<dbReference type="PANTHER" id="PTHR45888">
    <property type="entry name" value="HL01030P-RELATED"/>
    <property type="match status" value="1"/>
</dbReference>
<evidence type="ECO:0000256" key="12">
    <source>
        <dbReference type="ARBA" id="ARBA00023015"/>
    </source>
</evidence>
<dbReference type="SUPFAM" id="SSF57903">
    <property type="entry name" value="FYVE/PHD zinc finger"/>
    <property type="match status" value="5"/>
</dbReference>
<keyword evidence="15" id="KW-0804">Transcription</keyword>
<feature type="domain" description="RING-type" evidence="22">
    <location>
        <begin position="1098"/>
        <end position="1151"/>
    </location>
</feature>
<keyword evidence="2" id="KW-0488">Methylation</keyword>
<dbReference type="InterPro" id="IPR019786">
    <property type="entry name" value="Zinc_finger_PHD-type_CS"/>
</dbReference>
<dbReference type="PROSITE" id="PS51543">
    <property type="entry name" value="FYRC"/>
    <property type="match status" value="1"/>
</dbReference>
<dbReference type="GO" id="GO:0003713">
    <property type="term" value="F:transcription coactivator activity"/>
    <property type="evidence" value="ECO:0007669"/>
    <property type="project" value="TreeGrafter"/>
</dbReference>
<dbReference type="PROSITE" id="PS50868">
    <property type="entry name" value="POST_SET"/>
    <property type="match status" value="1"/>
</dbReference>
<keyword evidence="6" id="KW-0949">S-adenosyl-L-methionine</keyword>
<dbReference type="SMART" id="SM00317">
    <property type="entry name" value="SET"/>
    <property type="match status" value="1"/>
</dbReference>
<keyword evidence="16" id="KW-0539">Nucleus</keyword>
<dbReference type="PROSITE" id="PS50016">
    <property type="entry name" value="ZF_PHD_2"/>
    <property type="match status" value="3"/>
</dbReference>
<feature type="domain" description="PHD-type" evidence="21">
    <location>
        <begin position="1242"/>
        <end position="1299"/>
    </location>
</feature>
<dbReference type="RefSeq" id="XP_008871684.1">
    <property type="nucleotide sequence ID" value="XM_008873462.1"/>
</dbReference>
<dbReference type="PROSITE" id="PS50014">
    <property type="entry name" value="BROMODOMAIN_2"/>
    <property type="match status" value="1"/>
</dbReference>
<evidence type="ECO:0000256" key="15">
    <source>
        <dbReference type="ARBA" id="ARBA00023163"/>
    </source>
</evidence>
<dbReference type="GeneID" id="20084988"/>
<keyword evidence="10" id="KW-0862">Zinc</keyword>
<dbReference type="SMART" id="SM00297">
    <property type="entry name" value="BROMO"/>
    <property type="match status" value="1"/>
</dbReference>
<evidence type="ECO:0000259" key="23">
    <source>
        <dbReference type="PROSITE" id="PS50280"/>
    </source>
</evidence>
<dbReference type="eggNOG" id="KOG1084">
    <property type="taxonomic scope" value="Eukaryota"/>
</dbReference>
<dbReference type="CDD" id="cd04369">
    <property type="entry name" value="Bromodomain"/>
    <property type="match status" value="1"/>
</dbReference>
<dbReference type="InterPro" id="IPR003888">
    <property type="entry name" value="FYrich_N"/>
</dbReference>
<dbReference type="InterPro" id="IPR046341">
    <property type="entry name" value="SET_dom_sf"/>
</dbReference>
<keyword evidence="9 18" id="KW-0863">Zinc-finger</keyword>
<reference evidence="26" key="1">
    <citation type="submission" date="2013-12" db="EMBL/GenBank/DDBJ databases">
        <title>The Genome Sequence of Aphanomyces invadans NJM9701.</title>
        <authorList>
            <consortium name="The Broad Institute Genomics Platform"/>
            <person name="Russ C."/>
            <person name="Tyler B."/>
            <person name="van West P."/>
            <person name="Dieguez-Uribeondo J."/>
            <person name="Young S.K."/>
            <person name="Zeng Q."/>
            <person name="Gargeya S."/>
            <person name="Fitzgerald M."/>
            <person name="Abouelleil A."/>
            <person name="Alvarado L."/>
            <person name="Chapman S.B."/>
            <person name="Gainer-Dewar J."/>
            <person name="Goldberg J."/>
            <person name="Griggs A."/>
            <person name="Gujja S."/>
            <person name="Hansen M."/>
            <person name="Howarth C."/>
            <person name="Imamovic A."/>
            <person name="Ireland A."/>
            <person name="Larimer J."/>
            <person name="McCowan C."/>
            <person name="Murphy C."/>
            <person name="Pearson M."/>
            <person name="Poon T.W."/>
            <person name="Priest M."/>
            <person name="Roberts A."/>
            <person name="Saif S."/>
            <person name="Shea T."/>
            <person name="Sykes S."/>
            <person name="Wortman J."/>
            <person name="Nusbaum C."/>
            <person name="Birren B."/>
        </authorList>
    </citation>
    <scope>NUCLEOTIDE SEQUENCE [LARGE SCALE GENOMIC DNA]</scope>
    <source>
        <strain evidence="26">NJM9701</strain>
    </source>
</reference>
<dbReference type="GO" id="GO:0045944">
    <property type="term" value="P:positive regulation of transcription by RNA polymerase II"/>
    <property type="evidence" value="ECO:0007669"/>
    <property type="project" value="TreeGrafter"/>
</dbReference>
<evidence type="ECO:0000313" key="26">
    <source>
        <dbReference type="EMBL" id="ETV99908.1"/>
    </source>
</evidence>
<evidence type="ECO:0000256" key="11">
    <source>
        <dbReference type="ARBA" id="ARBA00022853"/>
    </source>
</evidence>
<evidence type="ECO:0000256" key="7">
    <source>
        <dbReference type="ARBA" id="ARBA00022723"/>
    </source>
</evidence>
<dbReference type="InterPro" id="IPR034732">
    <property type="entry name" value="EPHD"/>
</dbReference>
<comment type="subcellular location">
    <subcellularLocation>
        <location evidence="1">Nucleus</location>
    </subcellularLocation>
</comment>
<feature type="domain" description="Post-SET" evidence="24">
    <location>
        <begin position="2190"/>
        <end position="2206"/>
    </location>
</feature>
<dbReference type="InterPro" id="IPR003889">
    <property type="entry name" value="FYrich_C"/>
</dbReference>
<dbReference type="Gene3D" id="3.30.40.10">
    <property type="entry name" value="Zinc/RING finger domain, C3HC4 (zinc finger)"/>
    <property type="match status" value="6"/>
</dbReference>
<keyword evidence="13 17" id="KW-0103">Bromodomain</keyword>
<keyword evidence="4" id="KW-0489">Methyltransferase</keyword>
<evidence type="ECO:0000256" key="13">
    <source>
        <dbReference type="ARBA" id="ARBA00023117"/>
    </source>
</evidence>
<dbReference type="Gene3D" id="1.20.920.10">
    <property type="entry name" value="Bromodomain-like"/>
    <property type="match status" value="1"/>
</dbReference>
<evidence type="ECO:0000256" key="8">
    <source>
        <dbReference type="ARBA" id="ARBA00022737"/>
    </source>
</evidence>
<evidence type="ECO:0000256" key="19">
    <source>
        <dbReference type="SAM" id="MobiDB-lite"/>
    </source>
</evidence>
<feature type="domain" description="PHD-type" evidence="21">
    <location>
        <begin position="1150"/>
        <end position="1202"/>
    </location>
</feature>
<evidence type="ECO:0000256" key="6">
    <source>
        <dbReference type="ARBA" id="ARBA00022691"/>
    </source>
</evidence>
<feature type="region of interest" description="Disordered" evidence="19">
    <location>
        <begin position="1512"/>
        <end position="1556"/>
    </location>
</feature>
<dbReference type="PROSITE" id="PS01359">
    <property type="entry name" value="ZF_PHD_1"/>
    <property type="match status" value="1"/>
</dbReference>
<accession>A0A024U111</accession>
<dbReference type="InterPro" id="IPR013083">
    <property type="entry name" value="Znf_RING/FYVE/PHD"/>
</dbReference>
<dbReference type="CDD" id="cd05162">
    <property type="entry name" value="PWWP"/>
    <property type="match status" value="1"/>
</dbReference>
<dbReference type="GO" id="GO:0003677">
    <property type="term" value="F:DNA binding"/>
    <property type="evidence" value="ECO:0007669"/>
    <property type="project" value="UniProtKB-KW"/>
</dbReference>
<evidence type="ECO:0000259" key="24">
    <source>
        <dbReference type="PROSITE" id="PS50868"/>
    </source>
</evidence>
<dbReference type="OrthoDB" id="308383at2759"/>
<dbReference type="VEuPathDB" id="FungiDB:H310_07938"/>
<keyword evidence="8" id="KW-0677">Repeat</keyword>
<dbReference type="InterPro" id="IPR019787">
    <property type="entry name" value="Znf_PHD-finger"/>
</dbReference>
<dbReference type="SUPFAM" id="SSF47370">
    <property type="entry name" value="Bromodomain"/>
    <property type="match status" value="1"/>
</dbReference>
<dbReference type="SMART" id="SM00249">
    <property type="entry name" value="PHD"/>
    <property type="match status" value="8"/>
</dbReference>
<dbReference type="STRING" id="157072.A0A024U111"/>
<dbReference type="InterPro" id="IPR001487">
    <property type="entry name" value="Bromodomain"/>
</dbReference>
<dbReference type="Pfam" id="PF00439">
    <property type="entry name" value="Bromodomain"/>
    <property type="match status" value="1"/>
</dbReference>
<feature type="compositionally biased region" description="Basic and acidic residues" evidence="19">
    <location>
        <begin position="88"/>
        <end position="101"/>
    </location>
</feature>
<evidence type="ECO:0000256" key="2">
    <source>
        <dbReference type="ARBA" id="ARBA00022481"/>
    </source>
</evidence>
<dbReference type="PANTHER" id="PTHR45888:SF6">
    <property type="entry name" value="HL01030P-RELATED"/>
    <property type="match status" value="1"/>
</dbReference>
<dbReference type="SUPFAM" id="SSF82199">
    <property type="entry name" value="SET domain"/>
    <property type="match status" value="1"/>
</dbReference>
<dbReference type="SMART" id="SM00508">
    <property type="entry name" value="PostSET"/>
    <property type="match status" value="1"/>
</dbReference>
<dbReference type="eggNOG" id="KOG4443">
    <property type="taxonomic scope" value="Eukaryota"/>
</dbReference>
<dbReference type="GO" id="GO:0042800">
    <property type="term" value="F:histone H3K4 methyltransferase activity"/>
    <property type="evidence" value="ECO:0007669"/>
    <property type="project" value="TreeGrafter"/>
</dbReference>
<feature type="domain" description="SET" evidence="23">
    <location>
        <begin position="2066"/>
        <end position="2184"/>
    </location>
</feature>
<organism evidence="26">
    <name type="scientific">Aphanomyces invadans</name>
    <dbReference type="NCBI Taxonomy" id="157072"/>
    <lineage>
        <taxon>Eukaryota</taxon>
        <taxon>Sar</taxon>
        <taxon>Stramenopiles</taxon>
        <taxon>Oomycota</taxon>
        <taxon>Saprolegniomycetes</taxon>
        <taxon>Saprolegniales</taxon>
        <taxon>Verrucalvaceae</taxon>
        <taxon>Aphanomyces</taxon>
    </lineage>
</organism>
<evidence type="ECO:0000256" key="5">
    <source>
        <dbReference type="ARBA" id="ARBA00022679"/>
    </source>
</evidence>
<keyword evidence="3" id="KW-0597">Phosphoprotein</keyword>
<evidence type="ECO:0000256" key="17">
    <source>
        <dbReference type="PROSITE-ProRule" id="PRU00035"/>
    </source>
</evidence>
<evidence type="ECO:0000256" key="4">
    <source>
        <dbReference type="ARBA" id="ARBA00022603"/>
    </source>
</evidence>
<evidence type="ECO:0000256" key="10">
    <source>
        <dbReference type="ARBA" id="ARBA00022833"/>
    </source>
</evidence>
<dbReference type="Pfam" id="PF00856">
    <property type="entry name" value="SET"/>
    <property type="match status" value="1"/>
</dbReference>
<gene>
    <name evidence="26" type="ORF">H310_07938</name>
</gene>
<dbReference type="Gene3D" id="2.170.270.10">
    <property type="entry name" value="SET domain"/>
    <property type="match status" value="1"/>
</dbReference>
<sequence length="2206" mass="247714">MLRLCEECRQVVMEGDPAEWLCSSCGGMFHGTCVRNKRRTQPWKCSGCQGNNQEKGLLVTEAVNKLNEAGDDADDEWWAEMESASHPLEEVLPKDTTDESNRTSSAASSRTRRIGRSKCENSSDLALQDAMLRIQTNVLCTCCGLISIPEVHVLLCTVCQSTSAHSLCMKSHFRDKWSCPNCFGGGQRRAKASQNNPAPHIIKKLTKPLAESTVVLCDNCQGEFSMRHLKMSTLPKGDWFCKHCDESHSSSGNEDDDASTRARPATLRSTQRSASKRGRTEVSPPSVEGKRSKVDRKKSSNSTSRRTNIALCLHCGMKPSNDSSCKECRRVSKGHKALKRDRGPLRVVIPEPMPAATDVAVPTMSSATVDLWAMHELVGRVVLVHMAMSNGQWLSGRVGFFDPHTLLHRVQFFDDTDQWLPLHEMAYCFSQHINVFVRLYDVDNDKGWWPAQLMSLSGVAAQHLQGGNKKLVYLYGANNLCAWVSMSGVRSFDVFEVEASQLTNAMWVDAVDDAKEEVHLARETVVDAKETLRRDIQKRLHGKKWVGKKVEVMNFSEHSMTHGTITQFNPATQEYCLESERSSRWFIVNDDVHISLLVDCSYAELSMQWFSDPDAVLHEVEAPQQVEKSTPDVEADATRCVKCLFPLAGEVLLPCAKCAQLFHQPCVDCPQDAYPLVDPMDGALLIDDIGPAFVCPSCLVCDGCEGVTTSDKWHRWKLPLGPVTLCTACHEQYVAQMFCPVCHRVYEDGMAFCCDVMQCTTCDLWVHSTCEPDPDPLYHGDDPQVVFEKADDNATTSITTANPSTTEQPDAAPLIAPSSGVEIEDLSDKQRRRAQDDKAARALMFPSTYDPRILSKYECFTCRRIRCFRLLKALVAEDKLGLFREPVTVDIAPTYFDVIKSPMDLRTMEDNLKDQRYVHALCADFRDHFELMCLNAVTFNSKEHHFAIWREAWRFYNAGLRLMRQNMPSVALVTGTYAENMIAAAKRQLPNNSVLANKEEPKKDVVMIPDDSIVESKQPATADSTTNDLIKAEPSLPQTSAAVVTEDVVKSTIEKVTETTFIVPTELGTVPKPYSCMSSVVVTQSKMQAHETAWIDMCVVCCSSGQPQSMIFCVDCGEVFHTFCLQPALDILEHTKHNDKILEYWRCPNCKICEFCGRCNQEDEAKLLVCDVCERGFHTFCLKPRLREVPSGGFVCGSCVQCETCSVTQEITAWSPNPSSCLTCLGIKVDELSKKKPAKRSTDCCPVCTKKWIEKEPLIQCDGCELWVHPVCDSITDESLEVLVEDPTSEYYCPVCRQKQRQHLNVYKKAWDLQMTIAQIQNTRQDIVETWRAKQVSERTTRQWEFWRDRCPVYLYTMRLGEECLKSLAGRRVSFTLTNSQGGLINAALIPAGIRRRACRYMRFKRYARGPKAALRRQNRKKGNFFSWEGVKAHESAIANVVSEAASAASFLACCAWLYGTKKLSHFAANLLRSGGEPIPDALWNALIDKNALSIDDEVKFLVSEYNKRAKARDAAETAGSPDTASAPGTPTPSSDVQAPAEPSSSLPPTSPEKEPAVEEVVLPINQVHLTFVKPLQGWELWPDHVNHLGAFEDHRVCGFCRGCGDSSVCGRLIFADYDQWVHVNCAFWSHEVFEDAYGTLIMCQKARFRGRTTRCSVCNINGATVGCHGLRCPLNFHFSCAQGQVDFTLEKQSFCNLNDHWMAHIRKKNERRRKKEDELEAKRKAKLATAIAGAARIDDDMDNPENAVVEKLESPEVDEVHQCVEELVSTICSEAIDARLEPLRFLMCDPITDRKTSKTQMTKGTCYRIGALCVQNLGAIEVGNHHFHTRSAIYPVGYRSTRIFWSATRIEHRALYECEIFSETNKMAVKRPIFKITPCDDLENPIFGVTPNDAVDKLRGRVLALYSSHRAFKAGWNPLENRTSWYSFGLVGEHFFGVSIPAVAAAIESLPYAPTTALQDSKNPYPYVFCHNLPTPAMFEDAKHDVKRHRVANEHAKHSSGCARTDGYSWHKLKGKPDLSKKRKVNVSKQASTDDSNAKPIVANGMENLPIPMQYRDLRRRPFCERLEVRKSKIHGYGLFVKEAIAEGKMIVEYQGQAIRQKVADMREKRYEEMGIGSCYMFRLDKDIIVDATRTGNLARFINHSCDPKANARIISIDGNEKKIIIFAKVALQPGDEVTYDYKFPIEDEALRCDCGAPNCIGRMN</sequence>
<evidence type="ECO:0000256" key="3">
    <source>
        <dbReference type="ARBA" id="ARBA00022553"/>
    </source>
</evidence>
<dbReference type="Pfam" id="PF05965">
    <property type="entry name" value="FYRC"/>
    <property type="match status" value="1"/>
</dbReference>
<evidence type="ECO:0000256" key="9">
    <source>
        <dbReference type="ARBA" id="ARBA00022771"/>
    </source>
</evidence>
<feature type="domain" description="PHD-type" evidence="21">
    <location>
        <begin position="1095"/>
        <end position="1153"/>
    </location>
</feature>
<feature type="domain" description="PHD-type" evidence="25">
    <location>
        <begin position="1595"/>
        <end position="1709"/>
    </location>
</feature>
<feature type="region of interest" description="Disordered" evidence="19">
    <location>
        <begin position="2015"/>
        <end position="2043"/>
    </location>
</feature>
<feature type="domain" description="Bromo" evidence="20">
    <location>
        <begin position="883"/>
        <end position="947"/>
    </location>
</feature>
<dbReference type="PROSITE" id="PS51542">
    <property type="entry name" value="FYRN"/>
    <property type="match status" value="1"/>
</dbReference>
<dbReference type="InterPro" id="IPR001841">
    <property type="entry name" value="Znf_RING"/>
</dbReference>
<evidence type="ECO:0000256" key="14">
    <source>
        <dbReference type="ARBA" id="ARBA00023125"/>
    </source>
</evidence>
<dbReference type="GO" id="GO:0032259">
    <property type="term" value="P:methylation"/>
    <property type="evidence" value="ECO:0007669"/>
    <property type="project" value="UniProtKB-KW"/>
</dbReference>
<evidence type="ECO:0008006" key="27">
    <source>
        <dbReference type="Google" id="ProtNLM"/>
    </source>
</evidence>
<evidence type="ECO:0000256" key="16">
    <source>
        <dbReference type="ARBA" id="ARBA00023242"/>
    </source>
</evidence>
<keyword evidence="11" id="KW-0156">Chromatin regulator</keyword>
<dbReference type="Gene3D" id="3.30.160.360">
    <property type="match status" value="1"/>
</dbReference>
<evidence type="ECO:0000256" key="18">
    <source>
        <dbReference type="PROSITE-ProRule" id="PRU00175"/>
    </source>
</evidence>